<accession>A0AAD8LDK3</accession>
<dbReference type="PANTHER" id="PTHR33095">
    <property type="entry name" value="OS07G0619500 PROTEIN"/>
    <property type="match status" value="1"/>
</dbReference>
<protein>
    <submittedName>
        <fullName evidence="1">Uncharacterized protein</fullName>
    </submittedName>
</protein>
<keyword evidence="2" id="KW-1185">Reference proteome</keyword>
<evidence type="ECO:0000313" key="1">
    <source>
        <dbReference type="EMBL" id="KAK1438834.1"/>
    </source>
</evidence>
<dbReference type="AlphaFoldDB" id="A0AAD8LDK3"/>
<name>A0AAD8LDK3_TARER</name>
<organism evidence="1 2">
    <name type="scientific">Tagetes erecta</name>
    <name type="common">African marigold</name>
    <dbReference type="NCBI Taxonomy" id="13708"/>
    <lineage>
        <taxon>Eukaryota</taxon>
        <taxon>Viridiplantae</taxon>
        <taxon>Streptophyta</taxon>
        <taxon>Embryophyta</taxon>
        <taxon>Tracheophyta</taxon>
        <taxon>Spermatophyta</taxon>
        <taxon>Magnoliopsida</taxon>
        <taxon>eudicotyledons</taxon>
        <taxon>Gunneridae</taxon>
        <taxon>Pentapetalae</taxon>
        <taxon>asterids</taxon>
        <taxon>campanulids</taxon>
        <taxon>Asterales</taxon>
        <taxon>Asteraceae</taxon>
        <taxon>Asteroideae</taxon>
        <taxon>Heliantheae alliance</taxon>
        <taxon>Tageteae</taxon>
        <taxon>Tagetes</taxon>
    </lineage>
</organism>
<sequence>MQQQQQKFEDLGYAPSFSCYSSDSTTTTTTTAVAKVIREERPFHEFVDDFEFSLSSDDDVSVKEIDSRASTVFPVFNLQVNVDVDREIKVRRNEIYASSSAVTDSLRKLFIGEQSSSSSSSSEGLDELESPRLRSYCVWRPTKWKKTNSTGSVGSKRWIFRYLLRRSNSEGKKPMVLLSNSKKLDSAKQKGKSREVLKAQSPEEFYMQRRAENEARNRKSYLPYRTDVVGLMFANANLMGKMLPF</sequence>
<proteinExistence type="predicted"/>
<dbReference type="Proteomes" id="UP001229421">
    <property type="component" value="Unassembled WGS sequence"/>
</dbReference>
<evidence type="ECO:0000313" key="2">
    <source>
        <dbReference type="Proteomes" id="UP001229421"/>
    </source>
</evidence>
<reference evidence="1" key="1">
    <citation type="journal article" date="2023" name="bioRxiv">
        <title>Improved chromosome-level genome assembly for marigold (Tagetes erecta).</title>
        <authorList>
            <person name="Jiang F."/>
            <person name="Yuan L."/>
            <person name="Wang S."/>
            <person name="Wang H."/>
            <person name="Xu D."/>
            <person name="Wang A."/>
            <person name="Fan W."/>
        </authorList>
    </citation>
    <scope>NUCLEOTIDE SEQUENCE</scope>
    <source>
        <strain evidence="1">WSJ</strain>
        <tissue evidence="1">Leaf</tissue>
    </source>
</reference>
<gene>
    <name evidence="1" type="ORF">QVD17_04645</name>
</gene>
<dbReference type="InterPro" id="IPR012442">
    <property type="entry name" value="DUF1645_plant"/>
</dbReference>
<dbReference type="EMBL" id="JAUHHV010000001">
    <property type="protein sequence ID" value="KAK1438834.1"/>
    <property type="molecule type" value="Genomic_DNA"/>
</dbReference>
<dbReference type="Pfam" id="PF07816">
    <property type="entry name" value="DUF1645"/>
    <property type="match status" value="1"/>
</dbReference>
<dbReference type="PANTHER" id="PTHR33095:SF123">
    <property type="entry name" value="HMG BOX DOMAIN-CONTAINING PROTEIN"/>
    <property type="match status" value="1"/>
</dbReference>
<comment type="caution">
    <text evidence="1">The sequence shown here is derived from an EMBL/GenBank/DDBJ whole genome shotgun (WGS) entry which is preliminary data.</text>
</comment>